<feature type="domain" description="KAP NTPase" evidence="2">
    <location>
        <begin position="16"/>
        <end position="170"/>
    </location>
</feature>
<dbReference type="Pfam" id="PF07693">
    <property type="entry name" value="KAP_NTPase"/>
    <property type="match status" value="1"/>
</dbReference>
<comment type="caution">
    <text evidence="3">The sequence shown here is derived from an EMBL/GenBank/DDBJ whole genome shotgun (WGS) entry which is preliminary data.</text>
</comment>
<dbReference type="SUPFAM" id="SSF52540">
    <property type="entry name" value="P-loop containing nucleoside triphosphate hydrolases"/>
    <property type="match status" value="1"/>
</dbReference>
<reference evidence="3 4" key="1">
    <citation type="submission" date="2017-02" db="EMBL/GenBank/DDBJ databases">
        <title>Draft genome sequence of Streptococcus mitis CCUG 61082.</title>
        <authorList>
            <person name="Salva-Serra F."/>
            <person name="Engstrom-Jakobsson H."/>
            <person name="Thorell K."/>
            <person name="Jaen-Luchoro D."/>
            <person name="Gonzales-Siles L."/>
            <person name="Karlsson R."/>
            <person name="Gomila M."/>
            <person name="Yazdan S."/>
            <person name="Boulund F."/>
            <person name="Johnning A."/>
            <person name="Engstrand L."/>
            <person name="Kristiansson E."/>
            <person name="Moore E."/>
        </authorList>
    </citation>
    <scope>NUCLEOTIDE SEQUENCE [LARGE SCALE GENOMIC DNA]</scope>
    <source>
        <strain evidence="3 4">CCUG 61082</strain>
    </source>
</reference>
<dbReference type="RefSeq" id="WP_078237875.1">
    <property type="nucleotide sequence ID" value="NZ_MUXS01000001.1"/>
</dbReference>
<proteinExistence type="predicted"/>
<protein>
    <submittedName>
        <fullName evidence="3">NTPase</fullName>
    </submittedName>
</protein>
<name>A0A1S9ZDP2_STRMT</name>
<evidence type="ECO:0000313" key="3">
    <source>
        <dbReference type="EMBL" id="OOR81582.1"/>
    </source>
</evidence>
<dbReference type="Gene3D" id="3.40.50.300">
    <property type="entry name" value="P-loop containing nucleotide triphosphate hydrolases"/>
    <property type="match status" value="1"/>
</dbReference>
<evidence type="ECO:0000256" key="1">
    <source>
        <dbReference type="SAM" id="Phobius"/>
    </source>
</evidence>
<organism evidence="3 4">
    <name type="scientific">Streptococcus mitis</name>
    <dbReference type="NCBI Taxonomy" id="28037"/>
    <lineage>
        <taxon>Bacteria</taxon>
        <taxon>Bacillati</taxon>
        <taxon>Bacillota</taxon>
        <taxon>Bacilli</taxon>
        <taxon>Lactobacillales</taxon>
        <taxon>Streptococcaceae</taxon>
        <taxon>Streptococcus</taxon>
        <taxon>Streptococcus mitis group</taxon>
    </lineage>
</organism>
<dbReference type="InterPro" id="IPR011646">
    <property type="entry name" value="KAP_P-loop"/>
</dbReference>
<keyword evidence="1" id="KW-0472">Membrane</keyword>
<evidence type="ECO:0000259" key="2">
    <source>
        <dbReference type="Pfam" id="PF07693"/>
    </source>
</evidence>
<gene>
    <name evidence="3" type="ORF">B0179_00370</name>
</gene>
<dbReference type="EMBL" id="MUXS01000001">
    <property type="protein sequence ID" value="OOR81582.1"/>
    <property type="molecule type" value="Genomic_DNA"/>
</dbReference>
<feature type="transmembrane region" description="Helical" evidence="1">
    <location>
        <begin position="80"/>
        <end position="98"/>
    </location>
</feature>
<dbReference type="AlphaFoldDB" id="A0A1S9ZDP2"/>
<dbReference type="Proteomes" id="UP000190872">
    <property type="component" value="Unassembled WGS sequence"/>
</dbReference>
<accession>A0A1S9ZDP2</accession>
<feature type="transmembrane region" description="Helical" evidence="1">
    <location>
        <begin position="118"/>
        <end position="136"/>
    </location>
</feature>
<sequence>MEKNYIKLEKIDTSTAAKNFAELLQEDKTYFLNGNWGSGKSTFLQDVNKNKKIKLITMDFWRLTDNRSMIEVTFSKLHPIFYLVLMRLSLVVFVIVSILMTNVVDLGLGEYFGSEKSVILKIGGLVSLGVAVWNVFKYKSDELYSFLLTRLHKFSKILVIDDFDRMLEKQQEDCYKLFSLINGKLPIIFVGDMTLLYKREDNYLSKIIDRQVELPFVLHSSNIWDSYFHLLEKKFGVYLSENFKKRVKSDQRNLRDREHFNDYVNKEFFTRRKFGRVQVEQQLLIIYAYLFYPELYKKMLNNIQIVIEENEKTKLEDFLRKGYTIKELLSEIQKVDNEQYPLSFNKNSMEYFLYEVPMNRTKDELDTLFVEQSDKFIQELLNSNQKTDFYQYLNNQFADFSDIQKKSLLNIVINESMKFKNSPSMTLIVQEMYNEIVPPYERNYPLTKDVISKIVEMWENILKPAGLDQSEIIYFLKKHRVLSFHNLGCYFHDLDIGCQTFTKYRRKDFLLLTYLASVEKFSKFDSWDSSIWDFINHFNDTEFLSFWTFQSILSNEYGFDGFNIIPENKKYILWTGRYMFAPPNDYVSYEKTVILNIREKLNQMESNGFVFEAKIDELKKPLSMKT</sequence>
<keyword evidence="1" id="KW-0812">Transmembrane</keyword>
<evidence type="ECO:0000313" key="4">
    <source>
        <dbReference type="Proteomes" id="UP000190872"/>
    </source>
</evidence>
<dbReference type="InterPro" id="IPR027417">
    <property type="entry name" value="P-loop_NTPase"/>
</dbReference>
<keyword evidence="1" id="KW-1133">Transmembrane helix</keyword>